<comment type="caution">
    <text evidence="1">The sequence shown here is derived from an EMBL/GenBank/DDBJ whole genome shotgun (WGS) entry which is preliminary data.</text>
</comment>
<dbReference type="Proteomes" id="UP001378960">
    <property type="component" value="Unassembled WGS sequence"/>
</dbReference>
<proteinExistence type="predicted"/>
<accession>A0AAV5R1U7</accession>
<dbReference type="PANTHER" id="PTHR12652:SF50">
    <property type="entry name" value="PEROXIN 11"/>
    <property type="match status" value="1"/>
</dbReference>
<evidence type="ECO:0000313" key="2">
    <source>
        <dbReference type="Proteomes" id="UP001378960"/>
    </source>
</evidence>
<dbReference type="AlphaFoldDB" id="A0AAV5R1U7"/>
<gene>
    <name evidence="1" type="ORF">DAPK24_015870</name>
</gene>
<name>A0AAV5R1U7_PICKL</name>
<protein>
    <submittedName>
        <fullName evidence="1">Pex25 protein</fullName>
    </submittedName>
</protein>
<reference evidence="1 2" key="1">
    <citation type="journal article" date="2023" name="Elife">
        <title>Identification of key yeast species and microbe-microbe interactions impacting larval growth of Drosophila in the wild.</title>
        <authorList>
            <person name="Mure A."/>
            <person name="Sugiura Y."/>
            <person name="Maeda R."/>
            <person name="Honda K."/>
            <person name="Sakurai N."/>
            <person name="Takahashi Y."/>
            <person name="Watada M."/>
            <person name="Katoh T."/>
            <person name="Gotoh A."/>
            <person name="Gotoh Y."/>
            <person name="Taniguchi I."/>
            <person name="Nakamura K."/>
            <person name="Hayashi T."/>
            <person name="Katayama T."/>
            <person name="Uemura T."/>
            <person name="Hattori Y."/>
        </authorList>
    </citation>
    <scope>NUCLEOTIDE SEQUENCE [LARGE SCALE GENOMIC DNA]</scope>
    <source>
        <strain evidence="1 2">PK-24</strain>
    </source>
</reference>
<organism evidence="1 2">
    <name type="scientific">Pichia kluyveri</name>
    <name type="common">Yeast</name>
    <dbReference type="NCBI Taxonomy" id="36015"/>
    <lineage>
        <taxon>Eukaryota</taxon>
        <taxon>Fungi</taxon>
        <taxon>Dikarya</taxon>
        <taxon>Ascomycota</taxon>
        <taxon>Saccharomycotina</taxon>
        <taxon>Pichiomycetes</taxon>
        <taxon>Pichiales</taxon>
        <taxon>Pichiaceae</taxon>
        <taxon>Pichia</taxon>
    </lineage>
</organism>
<dbReference type="GO" id="GO:0016559">
    <property type="term" value="P:peroxisome fission"/>
    <property type="evidence" value="ECO:0007669"/>
    <property type="project" value="TreeGrafter"/>
</dbReference>
<evidence type="ECO:0000313" key="1">
    <source>
        <dbReference type="EMBL" id="GMM45012.1"/>
    </source>
</evidence>
<keyword evidence="2" id="KW-1185">Reference proteome</keyword>
<dbReference type="EMBL" id="BTGB01000001">
    <property type="protein sequence ID" value="GMM45012.1"/>
    <property type="molecule type" value="Genomic_DNA"/>
</dbReference>
<dbReference type="GO" id="GO:0005778">
    <property type="term" value="C:peroxisomal membrane"/>
    <property type="evidence" value="ECO:0007669"/>
    <property type="project" value="TreeGrafter"/>
</dbReference>
<dbReference type="PANTHER" id="PTHR12652">
    <property type="entry name" value="PEROXISOMAL BIOGENESIS FACTOR 11"/>
    <property type="match status" value="1"/>
</dbReference>
<sequence length="418" mass="48276">MGLKEVVPAPYEGEIAKNNGKRLTKRQVSGFEVFNACVNDLTGKDKLAKTIQYGIRTIAAIHEVNGLGNPSVAKHLGMDINGNIVRPVLNGQKLIEVVESVDSNDNNETKFSSISTIITLFSKILTKYAKIMSQKSIHRGFVIMVAYITNKLSSLLQGLNIYRHLLRAGTIPFRIWKFSNHIKWSLKILLDRTSIDGPAVKMETVIKYWTSKDLISQMINFWYAISDEILLLYRFKFLLNGNSNGKDSFSNSLFQFAEDHELYSWMGSILLGLNNDWNKWILLKDKESRIILNKKVKARTRRIVSDIKKNNSNEITTTTKRNESPDFDKYDNEDTEIAGEEEMYYDEMYYDELSEVKRDKTTVKINAIRLTCDMIFDAKYIFHWNMYKPLHVVLGLTSGSLGLYNVWRQKRYELENKQ</sequence>